<dbReference type="Pfam" id="PF16542">
    <property type="entry name" value="PNKP_ligase"/>
    <property type="match status" value="1"/>
</dbReference>
<proteinExistence type="predicted"/>
<comment type="caution">
    <text evidence="3">The sequence shown here is derived from an EMBL/GenBank/DDBJ whole genome shotgun (WGS) entry which is preliminary data.</text>
</comment>
<dbReference type="GO" id="GO:0005737">
    <property type="term" value="C:cytoplasm"/>
    <property type="evidence" value="ECO:0007669"/>
    <property type="project" value="TreeGrafter"/>
</dbReference>
<dbReference type="PANTHER" id="PTHR42850:SF7">
    <property type="entry name" value="BIS(5'-NUCLEOSYL)-TETRAPHOSPHATASE PRPE [ASYMMETRICAL]"/>
    <property type="match status" value="1"/>
</dbReference>
<feature type="domain" description="Polynucleotide kinase-phosphatase ligase" evidence="2">
    <location>
        <begin position="473"/>
        <end position="845"/>
    </location>
</feature>
<dbReference type="InterPro" id="IPR004843">
    <property type="entry name" value="Calcineurin-like_PHP"/>
</dbReference>
<keyword evidence="3" id="KW-0808">Transferase</keyword>
<dbReference type="SUPFAM" id="SSF56300">
    <property type="entry name" value="Metallo-dependent phosphatases"/>
    <property type="match status" value="1"/>
</dbReference>
<accession>A0A2T0UDM7</accession>
<gene>
    <name evidence="3" type="ORF">B0I28_111108</name>
</gene>
<dbReference type="InterPro" id="IPR029052">
    <property type="entry name" value="Metallo-depent_PP-like"/>
</dbReference>
<dbReference type="Proteomes" id="UP000238176">
    <property type="component" value="Unassembled WGS sequence"/>
</dbReference>
<dbReference type="InterPro" id="IPR032380">
    <property type="entry name" value="PNKP_ligase_dom"/>
</dbReference>
<dbReference type="PANTHER" id="PTHR42850">
    <property type="entry name" value="METALLOPHOSPHOESTERASE"/>
    <property type="match status" value="1"/>
</dbReference>
<dbReference type="EMBL" id="PVTJ01000011">
    <property type="protein sequence ID" value="PRY56002.1"/>
    <property type="molecule type" value="Genomic_DNA"/>
</dbReference>
<organism evidence="3 4">
    <name type="scientific">Glycomyces artemisiae</name>
    <dbReference type="NCBI Taxonomy" id="1076443"/>
    <lineage>
        <taxon>Bacteria</taxon>
        <taxon>Bacillati</taxon>
        <taxon>Actinomycetota</taxon>
        <taxon>Actinomycetes</taxon>
        <taxon>Glycomycetales</taxon>
        <taxon>Glycomycetaceae</taxon>
        <taxon>Glycomyces</taxon>
    </lineage>
</organism>
<dbReference type="InterPro" id="IPR027417">
    <property type="entry name" value="P-loop_NTPase"/>
</dbReference>
<dbReference type="Gene3D" id="3.30.470.30">
    <property type="entry name" value="DNA ligase/mRNA capping enzyme"/>
    <property type="match status" value="2"/>
</dbReference>
<dbReference type="Pfam" id="PF00149">
    <property type="entry name" value="Metallophos"/>
    <property type="match status" value="1"/>
</dbReference>
<keyword evidence="3" id="KW-0418">Kinase</keyword>
<evidence type="ECO:0000259" key="1">
    <source>
        <dbReference type="Pfam" id="PF00149"/>
    </source>
</evidence>
<reference evidence="3 4" key="1">
    <citation type="submission" date="2018-03" db="EMBL/GenBank/DDBJ databases">
        <title>Genomic Encyclopedia of Type Strains, Phase III (KMG-III): the genomes of soil and plant-associated and newly described type strains.</title>
        <authorList>
            <person name="Whitman W."/>
        </authorList>
    </citation>
    <scope>NUCLEOTIDE SEQUENCE [LARGE SCALE GENOMIC DNA]</scope>
    <source>
        <strain evidence="3 4">CGMCC 4.7067</strain>
    </source>
</reference>
<keyword evidence="4" id="KW-1185">Reference proteome</keyword>
<dbReference type="AlphaFoldDB" id="A0A2T0UDM7"/>
<evidence type="ECO:0000259" key="2">
    <source>
        <dbReference type="Pfam" id="PF16542"/>
    </source>
</evidence>
<evidence type="ECO:0000313" key="3">
    <source>
        <dbReference type="EMBL" id="PRY56002.1"/>
    </source>
</evidence>
<dbReference type="Pfam" id="PF13671">
    <property type="entry name" value="AAA_33"/>
    <property type="match status" value="1"/>
</dbReference>
<dbReference type="NCBIfam" id="TIGR04075">
    <property type="entry name" value="bacter_Pnkp"/>
    <property type="match status" value="1"/>
</dbReference>
<dbReference type="SUPFAM" id="SSF56091">
    <property type="entry name" value="DNA ligase/mRNA capping enzyme, catalytic domain"/>
    <property type="match status" value="1"/>
</dbReference>
<feature type="domain" description="Calcineurin-like phosphoesterase" evidence="1">
    <location>
        <begin position="190"/>
        <end position="384"/>
    </location>
</feature>
<dbReference type="Gene3D" id="3.60.21.10">
    <property type="match status" value="1"/>
</dbReference>
<dbReference type="RefSeq" id="WP_245889083.1">
    <property type="nucleotide sequence ID" value="NZ_PVTJ01000011.1"/>
</dbReference>
<dbReference type="InterPro" id="IPR024028">
    <property type="entry name" value="PNKP_bac"/>
</dbReference>
<dbReference type="SUPFAM" id="SSF52540">
    <property type="entry name" value="P-loop containing nucleoside triphosphate hydrolases"/>
    <property type="match status" value="1"/>
</dbReference>
<evidence type="ECO:0000313" key="4">
    <source>
        <dbReference type="Proteomes" id="UP000238176"/>
    </source>
</evidence>
<dbReference type="CDD" id="cd07423">
    <property type="entry name" value="MPP_Prp_like"/>
    <property type="match status" value="1"/>
</dbReference>
<dbReference type="InterPro" id="IPR041780">
    <property type="entry name" value="MPP_PrpE-like"/>
</dbReference>
<dbReference type="GO" id="GO:0016301">
    <property type="term" value="F:kinase activity"/>
    <property type="evidence" value="ECO:0007669"/>
    <property type="project" value="UniProtKB-KW"/>
</dbReference>
<protein>
    <submittedName>
        <fullName evidence="3">Polynucleotide kinase-phosphatase</fullName>
    </submittedName>
</protein>
<sequence length="850" mass="92993">MTDATVTEPQTISVPELSLVVLIGVSGSGKSTFAATHFKPTQVISSDYCRGLVADDETDQAATAEAFKLLHHIVGTRLRLGLLTVVDATNVQERARTELVELARSHHVLVDAIVLDVEPSVAVERNAARPDRDFGESVVRRHHRDLKRSLKHLKKEGFRRVHHLAGAEAVAAARVVTEKSWNDRKEETGPFDLIGDVHGCRAELEALLGDLGWTIERDGQGRAVGAAHPEGRKAVFVGDLVDRGPDTPGVLRLVMGMVKAGTALCVQGNHEHKLVRALNGRKVKATHGLAESLEQLGAEDEAFREEARAFMDGLRAHLLLDGGSLVVAHAGLKEEFHGRASGAVRSFALYGDTTGETDEYGLPVRLPWAEEYRGAAAVVYGHTPTVDPQWINNTICLDTGCCFGGKLTALRYPERELVAVDAEREWYEPVRPLAPVAAERDAATLDITDVAGDRHLETGLVGTVKVRAENAAAALEVMSRFADDPRRLLYLPPTMAPVDASDTDGYLEHPAQAFAQYRGRAERVVCQEKHMGSRAVALVCRDPETAKRRFGLDAAPWGALLTRTGRAFFEDEALTTGVLDRVAAAAAAAGLWERLDTDWMLLDCELLPWSAKARDLIEDQFAGVAAAGLAALPAAAAVLEAAAARGLDVAGLAARTDSRRSNMEAFAEVYQRYCWPTEGLDGVRLAPFQVLATEGRNRADHRHDRHLEWIDALTAADGSGLLLETRRRFVALGTADEDEATRWWIDLCADGGEGMVVKPVLEDRPKLQPGLKVRGREYLRIIYGADYTEPERLVALRQRRLQHKRSQALREYALGVEALDLTAENAPLWQIHQYVFAVLALESEPVDPRL</sequence>
<dbReference type="GO" id="GO:0016791">
    <property type="term" value="F:phosphatase activity"/>
    <property type="evidence" value="ECO:0007669"/>
    <property type="project" value="TreeGrafter"/>
</dbReference>
<dbReference type="Gene3D" id="3.40.50.300">
    <property type="entry name" value="P-loop containing nucleotide triphosphate hydrolases"/>
    <property type="match status" value="1"/>
</dbReference>
<name>A0A2T0UDM7_9ACTN</name>
<dbReference type="InterPro" id="IPR050126">
    <property type="entry name" value="Ap4A_hydrolase"/>
</dbReference>